<dbReference type="Proteomes" id="UP000241090">
    <property type="component" value="Segment"/>
</dbReference>
<keyword evidence="2" id="KW-1185">Reference proteome</keyword>
<protein>
    <submittedName>
        <fullName evidence="1">Uncharacterized protein</fullName>
    </submittedName>
</protein>
<organism evidence="1 2">
    <name type="scientific">Pseudomonas phage tabernarius</name>
    <dbReference type="NCBI Taxonomy" id="2048978"/>
    <lineage>
        <taxon>Viruses</taxon>
        <taxon>Duplodnaviria</taxon>
        <taxon>Heunggongvirae</taxon>
        <taxon>Uroviricota</taxon>
        <taxon>Caudoviricetes</taxon>
        <taxon>Lindbergviridae</taxon>
        <taxon>Tabernariusvirus</taxon>
        <taxon>Tabernariusvirus tabernarius</taxon>
    </lineage>
</organism>
<accession>A0A2H4P6S5</accession>
<evidence type="ECO:0000313" key="2">
    <source>
        <dbReference type="Proteomes" id="UP000241090"/>
    </source>
</evidence>
<reference evidence="1 2" key="1">
    <citation type="submission" date="2017-09" db="EMBL/GenBank/DDBJ databases">
        <authorList>
            <person name="Ehlers B."/>
            <person name="Leendertz F.H."/>
        </authorList>
    </citation>
    <scope>NUCLEOTIDE SEQUENCE [LARGE SCALE GENOMIC DNA]</scope>
</reference>
<gene>
    <name evidence="1" type="ORF">CNR33_00026</name>
</gene>
<sequence length="208" mass="24201">MKLYRMTLNLPSFYSYVEPDREAMSQGFRDEMRAWVLSLPNVGVESWKEKHWYGNDIILVDDAALATIMISTGRFTNYKESPTGEDPARYSVANVELFYDRERIEDKMFTLIERMELAALRLESGDPDRNPENPGWNERTNSPLSGFHLHNCNDLKLCQDYCTDALQAELDEGWRILAVTTQEQRRPDYILGRFNNTYNGQRGRAERG</sequence>
<evidence type="ECO:0000313" key="1">
    <source>
        <dbReference type="EMBL" id="ATW57872.1"/>
    </source>
</evidence>
<proteinExistence type="predicted"/>
<dbReference type="OrthoDB" id="8239at10239"/>
<name>A0A2H4P6S5_9CAUD</name>
<dbReference type="EMBL" id="MG018926">
    <property type="protein sequence ID" value="ATW57872.1"/>
    <property type="molecule type" value="Genomic_DNA"/>
</dbReference>